<keyword evidence="1" id="KW-0732">Signal</keyword>
<evidence type="ECO:0000259" key="2">
    <source>
        <dbReference type="Pfam" id="PF05618"/>
    </source>
</evidence>
<keyword evidence="4" id="KW-1185">Reference proteome</keyword>
<feature type="domain" description="Retropepsin-like aspartic endopeptidase" evidence="2">
    <location>
        <begin position="30"/>
        <end position="165"/>
    </location>
</feature>
<reference evidence="3 4" key="1">
    <citation type="submission" date="2020-08" db="EMBL/GenBank/DDBJ databases">
        <title>Genomic Encyclopedia of Type Strains, Phase III (KMG-III): the genomes of soil and plant-associated and newly described type strains.</title>
        <authorList>
            <person name="Whitman W."/>
        </authorList>
    </citation>
    <scope>NUCLEOTIDE SEQUENCE [LARGE SCALE GENOMIC DNA]</scope>
    <source>
        <strain evidence="3 4">CECT 8571</strain>
    </source>
</reference>
<evidence type="ECO:0000313" key="3">
    <source>
        <dbReference type="EMBL" id="MBB3168647.1"/>
    </source>
</evidence>
<dbReference type="EMBL" id="JACHXZ010000002">
    <property type="protein sequence ID" value="MBB3168647.1"/>
    <property type="molecule type" value="Genomic_DNA"/>
</dbReference>
<dbReference type="InterPro" id="IPR021109">
    <property type="entry name" value="Peptidase_aspartic_dom_sf"/>
</dbReference>
<dbReference type="Gene3D" id="2.40.70.10">
    <property type="entry name" value="Acid Proteases"/>
    <property type="match status" value="1"/>
</dbReference>
<organism evidence="3 4">
    <name type="scientific">Simiduia aestuariiviva</name>
    <dbReference type="NCBI Taxonomy" id="1510459"/>
    <lineage>
        <taxon>Bacteria</taxon>
        <taxon>Pseudomonadati</taxon>
        <taxon>Pseudomonadota</taxon>
        <taxon>Gammaproteobacteria</taxon>
        <taxon>Cellvibrionales</taxon>
        <taxon>Cellvibrionaceae</taxon>
        <taxon>Simiduia</taxon>
    </lineage>
</organism>
<dbReference type="Proteomes" id="UP000559987">
    <property type="component" value="Unassembled WGS sequence"/>
</dbReference>
<gene>
    <name evidence="3" type="ORF">FHS30_001831</name>
</gene>
<name>A0A839UTE2_9GAMM</name>
<comment type="caution">
    <text evidence="3">The sequence shown here is derived from an EMBL/GenBank/DDBJ whole genome shotgun (WGS) entry which is preliminary data.</text>
</comment>
<evidence type="ECO:0000313" key="4">
    <source>
        <dbReference type="Proteomes" id="UP000559987"/>
    </source>
</evidence>
<protein>
    <recommendedName>
        <fullName evidence="2">Retropepsin-like aspartic endopeptidase domain-containing protein</fullName>
    </recommendedName>
</protein>
<feature type="signal peptide" evidence="1">
    <location>
        <begin position="1"/>
        <end position="18"/>
    </location>
</feature>
<dbReference type="SUPFAM" id="SSF50630">
    <property type="entry name" value="Acid proteases"/>
    <property type="match status" value="1"/>
</dbReference>
<dbReference type="Pfam" id="PF05618">
    <property type="entry name" value="Zn_protease"/>
    <property type="match status" value="1"/>
</dbReference>
<accession>A0A839UTE2</accession>
<dbReference type="PANTHER" id="PTHR38037:SF2">
    <property type="entry name" value="ATP-DEPENDENT ZINC PROTEASE DOMAIN-CONTAINING PROTEIN-RELATED"/>
    <property type="match status" value="1"/>
</dbReference>
<dbReference type="PANTHER" id="PTHR38037">
    <property type="entry name" value="ZN_PROTEASE DOMAIN-CONTAINING PROTEIN"/>
    <property type="match status" value="1"/>
</dbReference>
<feature type="chain" id="PRO_5032771512" description="Retropepsin-like aspartic endopeptidase domain-containing protein" evidence="1">
    <location>
        <begin position="19"/>
        <end position="180"/>
    </location>
</feature>
<sequence length="180" mass="20572">MVRAVVILLVMGMYSVSAWSEAPTRAPKMIMGWLESVQLLPANMRIKTKLDPGAKTSSMQATNIEYFDKQGEPWVRFDFTDTNLNTKKRETHRLEGPLVRRVVIKRHGAKNIIRPVVAMNFCLYHQVYRAEFSLADRRKFNYAILLGRSFLSKVALVDSSETFLSRPACEGNTFIQDALE</sequence>
<dbReference type="AlphaFoldDB" id="A0A839UTE2"/>
<evidence type="ECO:0000256" key="1">
    <source>
        <dbReference type="SAM" id="SignalP"/>
    </source>
</evidence>
<proteinExistence type="predicted"/>
<dbReference type="InterPro" id="IPR008503">
    <property type="entry name" value="Asp_endopeptidase"/>
</dbReference>